<dbReference type="GO" id="GO:0005886">
    <property type="term" value="C:plasma membrane"/>
    <property type="evidence" value="ECO:0007669"/>
    <property type="project" value="TreeGrafter"/>
</dbReference>
<sequence>ILRTRRYFIALMSDALGNELFKVRRPPWLINSTIYVEINGKEIGVVHRRWHLWRRNYDLYLG</sequence>
<accession>A0AA38LER4</accession>
<feature type="non-terminal residue" evidence="3">
    <location>
        <position position="62"/>
    </location>
</feature>
<comment type="similarity">
    <text evidence="1 2">Belongs to the phospholipid scramblase family.</text>
</comment>
<proteinExistence type="inferred from homology"/>
<comment type="caution">
    <text evidence="3">The sequence shown here is derived from an EMBL/GenBank/DDBJ whole genome shotgun (WGS) entry which is preliminary data.</text>
</comment>
<evidence type="ECO:0000313" key="3">
    <source>
        <dbReference type="EMBL" id="KAH9321351.1"/>
    </source>
</evidence>
<keyword evidence="4" id="KW-1185">Reference proteome</keyword>
<dbReference type="PANTHER" id="PTHR23248:SF9">
    <property type="entry name" value="PHOSPHOLIPID SCRAMBLASE"/>
    <property type="match status" value="1"/>
</dbReference>
<organism evidence="3 4">
    <name type="scientific">Taxus chinensis</name>
    <name type="common">Chinese yew</name>
    <name type="synonym">Taxus wallichiana var. chinensis</name>
    <dbReference type="NCBI Taxonomy" id="29808"/>
    <lineage>
        <taxon>Eukaryota</taxon>
        <taxon>Viridiplantae</taxon>
        <taxon>Streptophyta</taxon>
        <taxon>Embryophyta</taxon>
        <taxon>Tracheophyta</taxon>
        <taxon>Spermatophyta</taxon>
        <taxon>Pinopsida</taxon>
        <taxon>Pinidae</taxon>
        <taxon>Conifers II</taxon>
        <taxon>Cupressales</taxon>
        <taxon>Taxaceae</taxon>
        <taxon>Taxus</taxon>
    </lineage>
</organism>
<name>A0AA38LER4_TAXCH</name>
<evidence type="ECO:0000256" key="1">
    <source>
        <dbReference type="ARBA" id="ARBA00005350"/>
    </source>
</evidence>
<gene>
    <name evidence="3" type="ORF">KI387_015990</name>
</gene>
<dbReference type="Pfam" id="PF03803">
    <property type="entry name" value="Scramblase"/>
    <property type="match status" value="1"/>
</dbReference>
<dbReference type="GO" id="GO:0017128">
    <property type="term" value="F:phospholipid scramblase activity"/>
    <property type="evidence" value="ECO:0007669"/>
    <property type="project" value="InterPro"/>
</dbReference>
<dbReference type="AlphaFoldDB" id="A0AA38LER4"/>
<dbReference type="PANTHER" id="PTHR23248">
    <property type="entry name" value="PHOSPHOLIPID SCRAMBLASE-RELATED"/>
    <property type="match status" value="1"/>
</dbReference>
<evidence type="ECO:0000313" key="4">
    <source>
        <dbReference type="Proteomes" id="UP000824469"/>
    </source>
</evidence>
<feature type="non-terminal residue" evidence="3">
    <location>
        <position position="1"/>
    </location>
</feature>
<dbReference type="InterPro" id="IPR005552">
    <property type="entry name" value="Scramblase"/>
</dbReference>
<reference evidence="3 4" key="1">
    <citation type="journal article" date="2021" name="Nat. Plants">
        <title>The Taxus genome provides insights into paclitaxel biosynthesis.</title>
        <authorList>
            <person name="Xiong X."/>
            <person name="Gou J."/>
            <person name="Liao Q."/>
            <person name="Li Y."/>
            <person name="Zhou Q."/>
            <person name="Bi G."/>
            <person name="Li C."/>
            <person name="Du R."/>
            <person name="Wang X."/>
            <person name="Sun T."/>
            <person name="Guo L."/>
            <person name="Liang H."/>
            <person name="Lu P."/>
            <person name="Wu Y."/>
            <person name="Zhang Z."/>
            <person name="Ro D.K."/>
            <person name="Shang Y."/>
            <person name="Huang S."/>
            <person name="Yan J."/>
        </authorList>
    </citation>
    <scope>NUCLEOTIDE SEQUENCE [LARGE SCALE GENOMIC DNA]</scope>
    <source>
        <strain evidence="3">Ta-2019</strain>
    </source>
</reference>
<dbReference type="Proteomes" id="UP000824469">
    <property type="component" value="Unassembled WGS sequence"/>
</dbReference>
<protein>
    <recommendedName>
        <fullName evidence="2">Phospholipid scramblase</fullName>
    </recommendedName>
</protein>
<evidence type="ECO:0000256" key="2">
    <source>
        <dbReference type="RuleBase" id="RU363116"/>
    </source>
</evidence>
<dbReference type="EMBL" id="JAHRHJ020000003">
    <property type="protein sequence ID" value="KAH9321351.1"/>
    <property type="molecule type" value="Genomic_DNA"/>
</dbReference>